<dbReference type="Pfam" id="PF13920">
    <property type="entry name" value="zf-C3HC4_3"/>
    <property type="match status" value="1"/>
</dbReference>
<organism evidence="8 9">
    <name type="scientific">Acacia crassicarpa</name>
    <name type="common">northern wattle</name>
    <dbReference type="NCBI Taxonomy" id="499986"/>
    <lineage>
        <taxon>Eukaryota</taxon>
        <taxon>Viridiplantae</taxon>
        <taxon>Streptophyta</taxon>
        <taxon>Embryophyta</taxon>
        <taxon>Tracheophyta</taxon>
        <taxon>Spermatophyta</taxon>
        <taxon>Magnoliopsida</taxon>
        <taxon>eudicotyledons</taxon>
        <taxon>Gunneridae</taxon>
        <taxon>Pentapetalae</taxon>
        <taxon>rosids</taxon>
        <taxon>fabids</taxon>
        <taxon>Fabales</taxon>
        <taxon>Fabaceae</taxon>
        <taxon>Caesalpinioideae</taxon>
        <taxon>mimosoid clade</taxon>
        <taxon>Acacieae</taxon>
        <taxon>Acacia</taxon>
    </lineage>
</organism>
<dbReference type="SUPFAM" id="SSF57850">
    <property type="entry name" value="RING/U-box"/>
    <property type="match status" value="1"/>
</dbReference>
<evidence type="ECO:0000313" key="8">
    <source>
        <dbReference type="EMBL" id="KAK4277431.1"/>
    </source>
</evidence>
<dbReference type="PANTHER" id="PTHR46858:SF6">
    <property type="entry name" value="LIGASE, PUTATIVE-RELATED"/>
    <property type="match status" value="1"/>
</dbReference>
<evidence type="ECO:0000256" key="5">
    <source>
        <dbReference type="SAM" id="MobiDB-lite"/>
    </source>
</evidence>
<dbReference type="Pfam" id="PF16041">
    <property type="entry name" value="APD1-4_M"/>
    <property type="match status" value="1"/>
</dbReference>
<proteinExistence type="predicted"/>
<dbReference type="InterPro" id="IPR013083">
    <property type="entry name" value="Znf_RING/FYVE/PHD"/>
</dbReference>
<dbReference type="PROSITE" id="PS50089">
    <property type="entry name" value="ZF_RING_2"/>
    <property type="match status" value="1"/>
</dbReference>
<gene>
    <name evidence="8" type="ORF">QN277_015431</name>
</gene>
<keyword evidence="6" id="KW-1133">Transmembrane helix</keyword>
<protein>
    <recommendedName>
        <fullName evidence="7">RING-type domain-containing protein</fullName>
    </recommendedName>
</protein>
<feature type="region of interest" description="Disordered" evidence="5">
    <location>
        <begin position="329"/>
        <end position="348"/>
    </location>
</feature>
<keyword evidence="6" id="KW-0812">Transmembrane</keyword>
<dbReference type="PANTHER" id="PTHR46858">
    <property type="entry name" value="OS05G0521000 PROTEIN"/>
    <property type="match status" value="1"/>
</dbReference>
<evidence type="ECO:0000259" key="7">
    <source>
        <dbReference type="PROSITE" id="PS50089"/>
    </source>
</evidence>
<comment type="caution">
    <text evidence="8">The sequence shown here is derived from an EMBL/GenBank/DDBJ whole genome shotgun (WGS) entry which is preliminary data.</text>
</comment>
<sequence length="410" mass="46442">MRRTLWLSPSTRPHRWLHLTPSHSQRWQETLARLLTPLTIWLCVSVILRYGYFGDSRLALGPSSSRLVEAGSVFVKRIEVKDDYNSDVLVYAFDEKPELTVLANWSASNFLVVAAYSRKGFSLWLNKGSSIRMRWEAPTRYLNQLEGVVIKGETKLKRLQPKQTFLNAVADPEIIYGKEAEYLIEEDDRYHIGVLNMNGRNIILTMHVNVSAMVYDTSKAKKLCSTANGLCRLTLPFPHTHYLTLMTTNNGVLGDWSVEVSFVARALTYIALLGFIVAVIVLILRYLGVCGDDRDQSTNVNTVTYRTSTVATSSGVTETEPLMPVKTMTYGTNKEDDDDNESIASSTSSEELYDEKLCVICYDEVRNCFFIPCGHCATCYDCAQRIMDGDSKVCPICRRLIHKPRRLFHS</sequence>
<evidence type="ECO:0000313" key="9">
    <source>
        <dbReference type="Proteomes" id="UP001293593"/>
    </source>
</evidence>
<evidence type="ECO:0000256" key="2">
    <source>
        <dbReference type="ARBA" id="ARBA00022771"/>
    </source>
</evidence>
<dbReference type="Pfam" id="PF16040">
    <property type="entry name" value="APD1-4_N"/>
    <property type="match status" value="1"/>
</dbReference>
<evidence type="ECO:0000256" key="1">
    <source>
        <dbReference type="ARBA" id="ARBA00022723"/>
    </source>
</evidence>
<dbReference type="EMBL" id="JAWXYG010000003">
    <property type="protein sequence ID" value="KAK4277431.1"/>
    <property type="molecule type" value="Genomic_DNA"/>
</dbReference>
<keyword evidence="1" id="KW-0479">Metal-binding</keyword>
<keyword evidence="6" id="KW-0472">Membrane</keyword>
<keyword evidence="3" id="KW-0862">Zinc</keyword>
<accession>A0AAE1JVU1</accession>
<dbReference type="Gene3D" id="3.30.40.10">
    <property type="entry name" value="Zinc/RING finger domain, C3HC4 (zinc finger)"/>
    <property type="match status" value="1"/>
</dbReference>
<evidence type="ECO:0000256" key="4">
    <source>
        <dbReference type="PROSITE-ProRule" id="PRU00175"/>
    </source>
</evidence>
<dbReference type="InterPro" id="IPR001841">
    <property type="entry name" value="Znf_RING"/>
</dbReference>
<dbReference type="SMART" id="SM00184">
    <property type="entry name" value="RING"/>
    <property type="match status" value="1"/>
</dbReference>
<dbReference type="InterPro" id="IPR032010">
    <property type="entry name" value="APD1-4_M"/>
</dbReference>
<feature type="domain" description="RING-type" evidence="7">
    <location>
        <begin position="358"/>
        <end position="398"/>
    </location>
</feature>
<dbReference type="GO" id="GO:0008270">
    <property type="term" value="F:zinc ion binding"/>
    <property type="evidence" value="ECO:0007669"/>
    <property type="project" value="UniProtKB-KW"/>
</dbReference>
<dbReference type="Proteomes" id="UP001293593">
    <property type="component" value="Unassembled WGS sequence"/>
</dbReference>
<name>A0AAE1JVU1_9FABA</name>
<reference evidence="8" key="1">
    <citation type="submission" date="2023-10" db="EMBL/GenBank/DDBJ databases">
        <title>Chromosome-level genome of the transformable northern wattle, Acacia crassicarpa.</title>
        <authorList>
            <person name="Massaro I."/>
            <person name="Sinha N.R."/>
            <person name="Poethig S."/>
            <person name="Leichty A.R."/>
        </authorList>
    </citation>
    <scope>NUCLEOTIDE SEQUENCE</scope>
    <source>
        <strain evidence="8">Acra3RX</strain>
        <tissue evidence="8">Leaf</tissue>
    </source>
</reference>
<dbReference type="GO" id="GO:0016567">
    <property type="term" value="P:protein ubiquitination"/>
    <property type="evidence" value="ECO:0007669"/>
    <property type="project" value="TreeGrafter"/>
</dbReference>
<dbReference type="AlphaFoldDB" id="A0AAE1JVU1"/>
<keyword evidence="2 4" id="KW-0863">Zinc-finger</keyword>
<evidence type="ECO:0000256" key="3">
    <source>
        <dbReference type="ARBA" id="ARBA00022833"/>
    </source>
</evidence>
<dbReference type="GO" id="GO:0061630">
    <property type="term" value="F:ubiquitin protein ligase activity"/>
    <property type="evidence" value="ECO:0007669"/>
    <property type="project" value="TreeGrafter"/>
</dbReference>
<evidence type="ECO:0000256" key="6">
    <source>
        <dbReference type="SAM" id="Phobius"/>
    </source>
</evidence>
<keyword evidence="9" id="KW-1185">Reference proteome</keyword>
<feature type="transmembrane region" description="Helical" evidence="6">
    <location>
        <begin position="266"/>
        <end position="287"/>
    </location>
</feature>
<dbReference type="InterPro" id="IPR032008">
    <property type="entry name" value="APD1-4_N"/>
</dbReference>